<sequence length="46" mass="5138">MVSNQQVRNMFYMMFRYVSIALICSPLSGFPIIPLAHGTQSLASCN</sequence>
<reference evidence="1" key="2">
    <citation type="journal article" date="2015" name="Data Brief">
        <title>Shoot transcriptome of the giant reed, Arundo donax.</title>
        <authorList>
            <person name="Barrero R.A."/>
            <person name="Guerrero F.D."/>
            <person name="Moolhuijzen P."/>
            <person name="Goolsby J.A."/>
            <person name="Tidwell J."/>
            <person name="Bellgard S.E."/>
            <person name="Bellgard M.I."/>
        </authorList>
    </citation>
    <scope>NUCLEOTIDE SEQUENCE</scope>
    <source>
        <tissue evidence="1">Shoot tissue taken approximately 20 cm above the soil surface</tissue>
    </source>
</reference>
<reference evidence="1" key="1">
    <citation type="submission" date="2014-09" db="EMBL/GenBank/DDBJ databases">
        <authorList>
            <person name="Magalhaes I.L.F."/>
            <person name="Oliveira U."/>
            <person name="Santos F.R."/>
            <person name="Vidigal T.H.D.A."/>
            <person name="Brescovit A.D."/>
            <person name="Santos A.J."/>
        </authorList>
    </citation>
    <scope>NUCLEOTIDE SEQUENCE</scope>
    <source>
        <tissue evidence="1">Shoot tissue taken approximately 20 cm above the soil surface</tissue>
    </source>
</reference>
<dbReference type="EMBL" id="GBRH01188425">
    <property type="protein sequence ID" value="JAE09471.1"/>
    <property type="molecule type" value="Transcribed_RNA"/>
</dbReference>
<accession>A0A0A9FH61</accession>
<evidence type="ECO:0000313" key="1">
    <source>
        <dbReference type="EMBL" id="JAE09471.1"/>
    </source>
</evidence>
<dbReference type="AlphaFoldDB" id="A0A0A9FH61"/>
<name>A0A0A9FH61_ARUDO</name>
<proteinExistence type="predicted"/>
<organism evidence="1">
    <name type="scientific">Arundo donax</name>
    <name type="common">Giant reed</name>
    <name type="synonym">Donax arundinaceus</name>
    <dbReference type="NCBI Taxonomy" id="35708"/>
    <lineage>
        <taxon>Eukaryota</taxon>
        <taxon>Viridiplantae</taxon>
        <taxon>Streptophyta</taxon>
        <taxon>Embryophyta</taxon>
        <taxon>Tracheophyta</taxon>
        <taxon>Spermatophyta</taxon>
        <taxon>Magnoliopsida</taxon>
        <taxon>Liliopsida</taxon>
        <taxon>Poales</taxon>
        <taxon>Poaceae</taxon>
        <taxon>PACMAD clade</taxon>
        <taxon>Arundinoideae</taxon>
        <taxon>Arundineae</taxon>
        <taxon>Arundo</taxon>
    </lineage>
</organism>
<protein>
    <submittedName>
        <fullName evidence="1">Ufm1-conjugating enzyme 1</fullName>
    </submittedName>
</protein>